<organism evidence="1 2">
    <name type="scientific">Paramecium octaurelia</name>
    <dbReference type="NCBI Taxonomy" id="43137"/>
    <lineage>
        <taxon>Eukaryota</taxon>
        <taxon>Sar</taxon>
        <taxon>Alveolata</taxon>
        <taxon>Ciliophora</taxon>
        <taxon>Intramacronucleata</taxon>
        <taxon>Oligohymenophorea</taxon>
        <taxon>Peniculida</taxon>
        <taxon>Parameciidae</taxon>
        <taxon>Paramecium</taxon>
    </lineage>
</organism>
<dbReference type="EMBL" id="CAJJDP010000129">
    <property type="protein sequence ID" value="CAD8203042.1"/>
    <property type="molecule type" value="Genomic_DNA"/>
</dbReference>
<sequence>MPFKIQLHTSYSMKQISRKLDEQQIPITTKAAVTGLPEIKLRQIHFGLI</sequence>
<dbReference type="AlphaFoldDB" id="A0A8S1XR47"/>
<proteinExistence type="predicted"/>
<name>A0A8S1XR47_PAROT</name>
<evidence type="ECO:0000313" key="1">
    <source>
        <dbReference type="EMBL" id="CAD8203042.1"/>
    </source>
</evidence>
<comment type="caution">
    <text evidence="1">The sequence shown here is derived from an EMBL/GenBank/DDBJ whole genome shotgun (WGS) entry which is preliminary data.</text>
</comment>
<accession>A0A8S1XR47</accession>
<evidence type="ECO:0000313" key="2">
    <source>
        <dbReference type="Proteomes" id="UP000683925"/>
    </source>
</evidence>
<gene>
    <name evidence="1" type="ORF">POCTA_138.1.T1290016</name>
</gene>
<dbReference type="Proteomes" id="UP000683925">
    <property type="component" value="Unassembled WGS sequence"/>
</dbReference>
<protein>
    <submittedName>
        <fullName evidence="1">Uncharacterized protein</fullName>
    </submittedName>
</protein>
<keyword evidence="2" id="KW-1185">Reference proteome</keyword>
<reference evidence="1" key="1">
    <citation type="submission" date="2021-01" db="EMBL/GenBank/DDBJ databases">
        <authorList>
            <consortium name="Genoscope - CEA"/>
            <person name="William W."/>
        </authorList>
    </citation>
    <scope>NUCLEOTIDE SEQUENCE</scope>
</reference>